<dbReference type="GO" id="GO:0005886">
    <property type="term" value="C:plasma membrane"/>
    <property type="evidence" value="ECO:0007669"/>
    <property type="project" value="UniProtKB-SubCell"/>
</dbReference>
<protein>
    <recommendedName>
        <fullName evidence="3">histidine kinase</fullName>
        <ecNumber evidence="3">2.7.13.3</ecNumber>
    </recommendedName>
</protein>
<dbReference type="PANTHER" id="PTHR45436:SF5">
    <property type="entry name" value="SENSOR HISTIDINE KINASE TRCS"/>
    <property type="match status" value="1"/>
</dbReference>
<comment type="catalytic activity">
    <reaction evidence="1">
        <text>ATP + protein L-histidine = ADP + protein N-phospho-L-histidine.</text>
        <dbReference type="EC" id="2.7.13.3"/>
    </reaction>
</comment>
<dbReference type="InterPro" id="IPR036890">
    <property type="entry name" value="HATPase_C_sf"/>
</dbReference>
<feature type="transmembrane region" description="Helical" evidence="12">
    <location>
        <begin position="77"/>
        <end position="102"/>
    </location>
</feature>
<evidence type="ECO:0000256" key="2">
    <source>
        <dbReference type="ARBA" id="ARBA00004236"/>
    </source>
</evidence>
<dbReference type="Gene3D" id="6.10.340.10">
    <property type="match status" value="1"/>
</dbReference>
<feature type="region of interest" description="Disordered" evidence="11">
    <location>
        <begin position="1"/>
        <end position="41"/>
    </location>
</feature>
<evidence type="ECO:0000256" key="4">
    <source>
        <dbReference type="ARBA" id="ARBA00022553"/>
    </source>
</evidence>
<comment type="subcellular location">
    <subcellularLocation>
        <location evidence="2">Cell membrane</location>
    </subcellularLocation>
</comment>
<dbReference type="InterPro" id="IPR003660">
    <property type="entry name" value="HAMP_dom"/>
</dbReference>
<dbReference type="GO" id="GO:0000155">
    <property type="term" value="F:phosphorelay sensor kinase activity"/>
    <property type="evidence" value="ECO:0007669"/>
    <property type="project" value="InterPro"/>
</dbReference>
<name>A0A852TY11_9ACTN</name>
<feature type="compositionally biased region" description="Pro residues" evidence="11">
    <location>
        <begin position="22"/>
        <end position="35"/>
    </location>
</feature>
<evidence type="ECO:0000256" key="12">
    <source>
        <dbReference type="SAM" id="Phobius"/>
    </source>
</evidence>
<sequence>MRPDGEPGPEARPGHGAEPAGPAAPAPGEVPPTPPGDTGTWRRLSAPPVEPAAAQGSVSGRVTHLSDNISLRMRFTLIYGMLFFAAGSLLVLLNYVIVAGILDSLDFTVAGAYDLDPVIVEEAKNSFIESVLGQISRFSILALVIVGFLALALGYAVAGRALSPLHKITRTARRLSERSLHERIALSGPDDEIRELADTFDAMLERLDRAFDGQRRFVANASHELRTPLAINRTLLEVALADPEATPDLKTIGRTLLETNSRHERLIDGLLFLARSDRELDVRTLVDLGEVSSTVLSQLAARIEESGLTVRSDLRGAPVTGDPVLLERLVANLVENALRYNVADGEITVRSGINEGAPAVQVENSGPVIPAYEIEGLFEPFRRSAGDRVRSKNSAGLGLSIVRSVVRAHGGTVVAWPRAGGGLVVTVRFPTGHRRPEGDGAS</sequence>
<dbReference type="InterPro" id="IPR050428">
    <property type="entry name" value="TCS_sensor_his_kinase"/>
</dbReference>
<dbReference type="SUPFAM" id="SSF158472">
    <property type="entry name" value="HAMP domain-like"/>
    <property type="match status" value="1"/>
</dbReference>
<evidence type="ECO:0000313" key="16">
    <source>
        <dbReference type="Proteomes" id="UP000589036"/>
    </source>
</evidence>
<keyword evidence="6 12" id="KW-0812">Transmembrane</keyword>
<dbReference type="SUPFAM" id="SSF55874">
    <property type="entry name" value="ATPase domain of HSP90 chaperone/DNA topoisomerase II/histidine kinase"/>
    <property type="match status" value="1"/>
</dbReference>
<keyword evidence="8 12" id="KW-1133">Transmembrane helix</keyword>
<keyword evidence="4" id="KW-0597">Phosphoprotein</keyword>
<dbReference type="InterPro" id="IPR003594">
    <property type="entry name" value="HATPase_dom"/>
</dbReference>
<dbReference type="CDD" id="cd00082">
    <property type="entry name" value="HisKA"/>
    <property type="match status" value="1"/>
</dbReference>
<evidence type="ECO:0000256" key="11">
    <source>
        <dbReference type="SAM" id="MobiDB-lite"/>
    </source>
</evidence>
<dbReference type="SUPFAM" id="SSF47384">
    <property type="entry name" value="Homodimeric domain of signal transducing histidine kinase"/>
    <property type="match status" value="1"/>
</dbReference>
<evidence type="ECO:0000256" key="9">
    <source>
        <dbReference type="ARBA" id="ARBA00023012"/>
    </source>
</evidence>
<dbReference type="PROSITE" id="PS50109">
    <property type="entry name" value="HIS_KIN"/>
    <property type="match status" value="1"/>
</dbReference>
<dbReference type="PRINTS" id="PR00344">
    <property type="entry name" value="BCTRLSENSOR"/>
</dbReference>
<keyword evidence="10 12" id="KW-0472">Membrane</keyword>
<dbReference type="Gene3D" id="1.10.287.130">
    <property type="match status" value="1"/>
</dbReference>
<feature type="domain" description="HAMP" evidence="14">
    <location>
        <begin position="159"/>
        <end position="212"/>
    </location>
</feature>
<dbReference type="PROSITE" id="PS50885">
    <property type="entry name" value="HAMP"/>
    <property type="match status" value="1"/>
</dbReference>
<dbReference type="Pfam" id="PF00672">
    <property type="entry name" value="HAMP"/>
    <property type="match status" value="1"/>
</dbReference>
<dbReference type="Pfam" id="PF00512">
    <property type="entry name" value="HisKA"/>
    <property type="match status" value="1"/>
</dbReference>
<dbReference type="CDD" id="cd00075">
    <property type="entry name" value="HATPase"/>
    <property type="match status" value="1"/>
</dbReference>
<dbReference type="InterPro" id="IPR005467">
    <property type="entry name" value="His_kinase_dom"/>
</dbReference>
<dbReference type="AlphaFoldDB" id="A0A852TY11"/>
<dbReference type="EC" id="2.7.13.3" evidence="3"/>
<evidence type="ECO:0000256" key="5">
    <source>
        <dbReference type="ARBA" id="ARBA00022679"/>
    </source>
</evidence>
<evidence type="ECO:0000256" key="8">
    <source>
        <dbReference type="ARBA" id="ARBA00022989"/>
    </source>
</evidence>
<dbReference type="CDD" id="cd06225">
    <property type="entry name" value="HAMP"/>
    <property type="match status" value="1"/>
</dbReference>
<evidence type="ECO:0000256" key="3">
    <source>
        <dbReference type="ARBA" id="ARBA00012438"/>
    </source>
</evidence>
<evidence type="ECO:0000259" key="13">
    <source>
        <dbReference type="PROSITE" id="PS50109"/>
    </source>
</evidence>
<dbReference type="PANTHER" id="PTHR45436">
    <property type="entry name" value="SENSOR HISTIDINE KINASE YKOH"/>
    <property type="match status" value="1"/>
</dbReference>
<reference evidence="15 16" key="1">
    <citation type="submission" date="2020-07" db="EMBL/GenBank/DDBJ databases">
        <title>Sequencing the genomes of 1000 actinobacteria strains.</title>
        <authorList>
            <person name="Klenk H.-P."/>
        </authorList>
    </citation>
    <scope>NUCLEOTIDE SEQUENCE [LARGE SCALE GENOMIC DNA]</scope>
    <source>
        <strain evidence="15 16">CXB654</strain>
    </source>
</reference>
<proteinExistence type="predicted"/>
<feature type="domain" description="Histidine kinase" evidence="13">
    <location>
        <begin position="220"/>
        <end position="433"/>
    </location>
</feature>
<dbReference type="EMBL" id="JACCCC010000001">
    <property type="protein sequence ID" value="NYE46740.1"/>
    <property type="molecule type" value="Genomic_DNA"/>
</dbReference>
<evidence type="ECO:0000256" key="1">
    <source>
        <dbReference type="ARBA" id="ARBA00000085"/>
    </source>
</evidence>
<comment type="caution">
    <text evidence="15">The sequence shown here is derived from an EMBL/GenBank/DDBJ whole genome shotgun (WGS) entry which is preliminary data.</text>
</comment>
<dbReference type="Gene3D" id="3.30.565.10">
    <property type="entry name" value="Histidine kinase-like ATPase, C-terminal domain"/>
    <property type="match status" value="1"/>
</dbReference>
<keyword evidence="9" id="KW-0902">Two-component regulatory system</keyword>
<dbReference type="InterPro" id="IPR036097">
    <property type="entry name" value="HisK_dim/P_sf"/>
</dbReference>
<dbReference type="InterPro" id="IPR004358">
    <property type="entry name" value="Sig_transdc_His_kin-like_C"/>
</dbReference>
<keyword evidence="16" id="KW-1185">Reference proteome</keyword>
<dbReference type="SMART" id="SM00387">
    <property type="entry name" value="HATPase_c"/>
    <property type="match status" value="1"/>
</dbReference>
<keyword evidence="7 15" id="KW-0418">Kinase</keyword>
<evidence type="ECO:0000313" key="15">
    <source>
        <dbReference type="EMBL" id="NYE46740.1"/>
    </source>
</evidence>
<dbReference type="Proteomes" id="UP000589036">
    <property type="component" value="Unassembled WGS sequence"/>
</dbReference>
<evidence type="ECO:0000256" key="6">
    <source>
        <dbReference type="ARBA" id="ARBA00022692"/>
    </source>
</evidence>
<evidence type="ECO:0000256" key="10">
    <source>
        <dbReference type="ARBA" id="ARBA00023136"/>
    </source>
</evidence>
<dbReference type="SMART" id="SM00304">
    <property type="entry name" value="HAMP"/>
    <property type="match status" value="1"/>
</dbReference>
<dbReference type="Pfam" id="PF02518">
    <property type="entry name" value="HATPase_c"/>
    <property type="match status" value="1"/>
</dbReference>
<dbReference type="InterPro" id="IPR003661">
    <property type="entry name" value="HisK_dim/P_dom"/>
</dbReference>
<evidence type="ECO:0000259" key="14">
    <source>
        <dbReference type="PROSITE" id="PS50885"/>
    </source>
</evidence>
<accession>A0A852TY11</accession>
<keyword evidence="5" id="KW-0808">Transferase</keyword>
<feature type="transmembrane region" description="Helical" evidence="12">
    <location>
        <begin position="138"/>
        <end position="158"/>
    </location>
</feature>
<dbReference type="SMART" id="SM00388">
    <property type="entry name" value="HisKA"/>
    <property type="match status" value="1"/>
</dbReference>
<organism evidence="15 16">
    <name type="scientific">Spinactinospora alkalitolerans</name>
    <dbReference type="NCBI Taxonomy" id="687207"/>
    <lineage>
        <taxon>Bacteria</taxon>
        <taxon>Bacillati</taxon>
        <taxon>Actinomycetota</taxon>
        <taxon>Actinomycetes</taxon>
        <taxon>Streptosporangiales</taxon>
        <taxon>Nocardiopsidaceae</taxon>
        <taxon>Spinactinospora</taxon>
    </lineage>
</organism>
<dbReference type="RefSeq" id="WP_179642798.1">
    <property type="nucleotide sequence ID" value="NZ_BAAAYY010000033.1"/>
</dbReference>
<evidence type="ECO:0000256" key="7">
    <source>
        <dbReference type="ARBA" id="ARBA00022777"/>
    </source>
</evidence>
<gene>
    <name evidence="15" type="ORF">HDA32_001860</name>
</gene>